<gene>
    <name evidence="2" type="ORF">SAMN05421820_114140</name>
</gene>
<comment type="cofactor">
    <cofactor evidence="1">
        <name>Fe(2+)</name>
        <dbReference type="ChEBI" id="CHEBI:29033"/>
    </cofactor>
</comment>
<evidence type="ECO:0000313" key="3">
    <source>
        <dbReference type="Proteomes" id="UP000183200"/>
    </source>
</evidence>
<dbReference type="AlphaFoldDB" id="A0A1H0JBQ1"/>
<dbReference type="PANTHER" id="PTHR20883">
    <property type="entry name" value="PHYTANOYL-COA DIOXYGENASE DOMAIN CONTAINING 1"/>
    <property type="match status" value="1"/>
</dbReference>
<reference evidence="3" key="1">
    <citation type="submission" date="2016-10" db="EMBL/GenBank/DDBJ databases">
        <authorList>
            <person name="Varghese N."/>
            <person name="Submissions S."/>
        </authorList>
    </citation>
    <scope>NUCLEOTIDE SEQUENCE [LARGE SCALE GENOMIC DNA]</scope>
    <source>
        <strain evidence="3">DSM 19110</strain>
    </source>
</reference>
<evidence type="ECO:0000313" key="2">
    <source>
        <dbReference type="EMBL" id="SDO41032.1"/>
    </source>
</evidence>
<evidence type="ECO:0000256" key="1">
    <source>
        <dbReference type="ARBA" id="ARBA00001954"/>
    </source>
</evidence>
<dbReference type="EMBL" id="FNGY01000014">
    <property type="protein sequence ID" value="SDO41032.1"/>
    <property type="molecule type" value="Genomic_DNA"/>
</dbReference>
<protein>
    <submittedName>
        <fullName evidence="2">Phytanoyl-CoA dioxygenase (PhyH)</fullName>
    </submittedName>
</protein>
<dbReference type="SUPFAM" id="SSF51197">
    <property type="entry name" value="Clavaminate synthase-like"/>
    <property type="match status" value="1"/>
</dbReference>
<dbReference type="InterPro" id="IPR008775">
    <property type="entry name" value="Phytyl_CoA_dOase-like"/>
</dbReference>
<dbReference type="RefSeq" id="WP_083362124.1">
    <property type="nucleotide sequence ID" value="NZ_FNGY01000014.1"/>
</dbReference>
<dbReference type="GO" id="GO:0005506">
    <property type="term" value="F:iron ion binding"/>
    <property type="evidence" value="ECO:0007669"/>
    <property type="project" value="UniProtKB-ARBA"/>
</dbReference>
<sequence length="267" mass="31065">MKNLFNYPPEKEKDFETAMDKYGWLIYENALSPEFVEEINQSLDDAYLVRRQIQRENGIDLDMAGTLHHLLEPGNFGLKFVSELYCDQQIRQFLKGNYILNGINGVINLKDARPYVQNIHRDIRSFTGELKLMVQMMVLLDDFTAQNGATFFLSGSHKTDVKPNEVRFFGKSDRAIAKKGSIILFDSLLWHAAGKNYTELPRRALTLSYTVPYFKQQLDYPRFLGYDFGESLSEELRQVIGYNARVPANLYEYYQPPHRRMYKQGQG</sequence>
<dbReference type="Pfam" id="PF05721">
    <property type="entry name" value="PhyH"/>
    <property type="match status" value="1"/>
</dbReference>
<proteinExistence type="predicted"/>
<keyword evidence="2" id="KW-0223">Dioxygenase</keyword>
<dbReference type="PANTHER" id="PTHR20883:SF48">
    <property type="entry name" value="ECTOINE DIOXYGENASE"/>
    <property type="match status" value="1"/>
</dbReference>
<name>A0A1H0JBQ1_9SPHI</name>
<dbReference type="Gene3D" id="2.60.120.620">
    <property type="entry name" value="q2cbj1_9rhob like domain"/>
    <property type="match status" value="1"/>
</dbReference>
<dbReference type="Proteomes" id="UP000183200">
    <property type="component" value="Unassembled WGS sequence"/>
</dbReference>
<organism evidence="2 3">
    <name type="scientific">Pedobacter steynii</name>
    <dbReference type="NCBI Taxonomy" id="430522"/>
    <lineage>
        <taxon>Bacteria</taxon>
        <taxon>Pseudomonadati</taxon>
        <taxon>Bacteroidota</taxon>
        <taxon>Sphingobacteriia</taxon>
        <taxon>Sphingobacteriales</taxon>
        <taxon>Sphingobacteriaceae</taxon>
        <taxon>Pedobacter</taxon>
    </lineage>
</organism>
<accession>A0A1H0JBQ1</accession>
<keyword evidence="2" id="KW-0560">Oxidoreductase</keyword>
<keyword evidence="3" id="KW-1185">Reference proteome</keyword>
<dbReference type="GO" id="GO:0016706">
    <property type="term" value="F:2-oxoglutarate-dependent dioxygenase activity"/>
    <property type="evidence" value="ECO:0007669"/>
    <property type="project" value="UniProtKB-ARBA"/>
</dbReference>